<evidence type="ECO:0000313" key="3">
    <source>
        <dbReference type="Proteomes" id="UP001198862"/>
    </source>
</evidence>
<proteinExistence type="predicted"/>
<keyword evidence="3" id="KW-1185">Reference proteome</keyword>
<organism evidence="2 3">
    <name type="scientific">Reyranella aquatilis</name>
    <dbReference type="NCBI Taxonomy" id="2035356"/>
    <lineage>
        <taxon>Bacteria</taxon>
        <taxon>Pseudomonadati</taxon>
        <taxon>Pseudomonadota</taxon>
        <taxon>Alphaproteobacteria</taxon>
        <taxon>Hyphomicrobiales</taxon>
        <taxon>Reyranellaceae</taxon>
        <taxon>Reyranella</taxon>
    </lineage>
</organism>
<comment type="caution">
    <text evidence="2">The sequence shown here is derived from an EMBL/GenBank/DDBJ whole genome shotgun (WGS) entry which is preliminary data.</text>
</comment>
<dbReference type="RefSeq" id="WP_230553903.1">
    <property type="nucleotide sequence ID" value="NZ_JAJISD010000015.1"/>
</dbReference>
<dbReference type="Pfam" id="PF13338">
    <property type="entry name" value="AbiEi_4"/>
    <property type="match status" value="1"/>
</dbReference>
<dbReference type="Proteomes" id="UP001198862">
    <property type="component" value="Unassembled WGS sequence"/>
</dbReference>
<protein>
    <submittedName>
        <fullName evidence="2">Type IV toxin-antitoxin system AbiEi family antitoxin domain-containing protein</fullName>
    </submittedName>
</protein>
<evidence type="ECO:0000313" key="2">
    <source>
        <dbReference type="EMBL" id="MCC8432482.1"/>
    </source>
</evidence>
<dbReference type="EMBL" id="JAJISD010000015">
    <property type="protein sequence ID" value="MCC8432482.1"/>
    <property type="molecule type" value="Genomic_DNA"/>
</dbReference>
<name>A0ABS8L2B7_9HYPH</name>
<accession>A0ABS8L2B7</accession>
<reference evidence="2 3" key="1">
    <citation type="submission" date="2021-11" db="EMBL/GenBank/DDBJ databases">
        <authorList>
            <person name="Lee D.-H."/>
            <person name="Kim S.-B."/>
        </authorList>
    </citation>
    <scope>NUCLEOTIDE SEQUENCE [LARGE SCALE GENOMIC DNA]</scope>
    <source>
        <strain evidence="2 3">KCTC 52223</strain>
    </source>
</reference>
<sequence length="203" mass="22772">MPASPSKLKTRALALVRKRGIARARDFNAVGVPRVYLKRMQEEGLLVQRGRGLYQLADAKLSPAHSLAEAARIVPHGVICLLSALQFHELTTQTPHEVWMLIGWKKWAPTRPPVSLRIIRATGKSLTAGIELHKIEQVPVPITVPAKTVADCFKYRNKIGLDVAIEALRSCLRNRRATADDLWKYATIDRVQNVMRPYLEALL</sequence>
<evidence type="ECO:0000259" key="1">
    <source>
        <dbReference type="Pfam" id="PF13338"/>
    </source>
</evidence>
<dbReference type="InterPro" id="IPR025159">
    <property type="entry name" value="AbiEi_N"/>
</dbReference>
<gene>
    <name evidence="2" type="ORF">LJ725_26200</name>
</gene>
<feature type="domain" description="AbiEi antitoxin N-terminal" evidence="1">
    <location>
        <begin position="12"/>
        <end position="57"/>
    </location>
</feature>